<evidence type="ECO:0000259" key="4">
    <source>
        <dbReference type="PROSITE" id="PS50977"/>
    </source>
</evidence>
<dbReference type="RefSeq" id="WP_192279186.1">
    <property type="nucleotide sequence ID" value="NZ_JACZDF010000003.1"/>
</dbReference>
<dbReference type="PANTHER" id="PTHR30055">
    <property type="entry name" value="HTH-TYPE TRANSCRIPTIONAL REGULATOR RUTR"/>
    <property type="match status" value="1"/>
</dbReference>
<evidence type="ECO:0000259" key="3">
    <source>
        <dbReference type="PROSITE" id="PS50042"/>
    </source>
</evidence>
<comment type="caution">
    <text evidence="5">The sequence shown here is derived from an EMBL/GenBank/DDBJ whole genome shotgun (WGS) entry which is preliminary data.</text>
</comment>
<dbReference type="Proteomes" id="UP000642107">
    <property type="component" value="Unassembled WGS sequence"/>
</dbReference>
<dbReference type="InterPro" id="IPR000595">
    <property type="entry name" value="cNMP-bd_dom"/>
</dbReference>
<gene>
    <name evidence="5" type="ORF">IGS67_07135</name>
</gene>
<dbReference type="InterPro" id="IPR023772">
    <property type="entry name" value="DNA-bd_HTH_TetR-type_CS"/>
</dbReference>
<protein>
    <submittedName>
        <fullName evidence="5">TetR/AcrR family transcriptional regulator</fullName>
    </submittedName>
</protein>
<keyword evidence="6" id="KW-1185">Reference proteome</keyword>
<keyword evidence="1 2" id="KW-0238">DNA-binding</keyword>
<dbReference type="PROSITE" id="PS50042">
    <property type="entry name" value="CNMP_BINDING_3"/>
    <property type="match status" value="1"/>
</dbReference>
<dbReference type="InterPro" id="IPR050109">
    <property type="entry name" value="HTH-type_TetR-like_transc_reg"/>
</dbReference>
<dbReference type="PROSITE" id="PS01081">
    <property type="entry name" value="HTH_TETR_1"/>
    <property type="match status" value="1"/>
</dbReference>
<dbReference type="EMBL" id="JACZDF010000003">
    <property type="protein sequence ID" value="MBD9699263.1"/>
    <property type="molecule type" value="Genomic_DNA"/>
</dbReference>
<dbReference type="SUPFAM" id="SSF46689">
    <property type="entry name" value="Homeodomain-like"/>
    <property type="match status" value="1"/>
</dbReference>
<sequence length="226" mass="24801">MSTEKTPRSPRTAPDVRSDELVAAARELFAEQGLTRTTLTDVARRVGVARTLVYHYFPSKDALVDAVLDGYVDHFVTSVRAWDAARTPGDIEGSLVTAIALFRTHLRAMDPIRPDLERVEATGMYNAFLDRAVRAIVDCLEETTVRAYAARHRIRIDHVRETFYVLVYGLVGLARNTPGIDDALLVSLVRQALRLEPEASVGHGTVSGSVALTADARTQPEAATDD</sequence>
<feature type="DNA-binding region" description="H-T-H motif" evidence="2">
    <location>
        <begin position="38"/>
        <end position="57"/>
    </location>
</feature>
<dbReference type="PRINTS" id="PR00455">
    <property type="entry name" value="HTHTETR"/>
</dbReference>
<evidence type="ECO:0000313" key="6">
    <source>
        <dbReference type="Proteomes" id="UP000642107"/>
    </source>
</evidence>
<feature type="domain" description="HTH tetR-type" evidence="4">
    <location>
        <begin position="15"/>
        <end position="75"/>
    </location>
</feature>
<dbReference type="Pfam" id="PF00440">
    <property type="entry name" value="TetR_N"/>
    <property type="match status" value="1"/>
</dbReference>
<evidence type="ECO:0000256" key="2">
    <source>
        <dbReference type="PROSITE-ProRule" id="PRU00335"/>
    </source>
</evidence>
<dbReference type="PANTHER" id="PTHR30055:SF235">
    <property type="entry name" value="TRANSCRIPTIONAL REGULATORY PROTEIN"/>
    <property type="match status" value="1"/>
</dbReference>
<reference evidence="5 6" key="1">
    <citation type="submission" date="2020-09" db="EMBL/GenBank/DDBJ databases">
        <title>Flavimobilis rhizosphaerae sp. nov., isolated from rhizosphere soil of Spartina alterniflora.</title>
        <authorList>
            <person name="Hanqin C."/>
        </authorList>
    </citation>
    <scope>NUCLEOTIDE SEQUENCE [LARGE SCALE GENOMIC DNA]</scope>
    <source>
        <strain evidence="5 6">GY 10621</strain>
    </source>
</reference>
<dbReference type="InterPro" id="IPR009057">
    <property type="entry name" value="Homeodomain-like_sf"/>
</dbReference>
<feature type="domain" description="Cyclic nucleotide-binding" evidence="3">
    <location>
        <begin position="124"/>
        <end position="226"/>
    </location>
</feature>
<dbReference type="InterPro" id="IPR001647">
    <property type="entry name" value="HTH_TetR"/>
</dbReference>
<name>A0ABR9DQ76_9MICO</name>
<dbReference type="PROSITE" id="PS50977">
    <property type="entry name" value="HTH_TETR_2"/>
    <property type="match status" value="1"/>
</dbReference>
<proteinExistence type="predicted"/>
<evidence type="ECO:0000313" key="5">
    <source>
        <dbReference type="EMBL" id="MBD9699263.1"/>
    </source>
</evidence>
<evidence type="ECO:0000256" key="1">
    <source>
        <dbReference type="ARBA" id="ARBA00023125"/>
    </source>
</evidence>
<organism evidence="5 6">
    <name type="scientific">Flavimobilis rhizosphaerae</name>
    <dbReference type="NCBI Taxonomy" id="2775421"/>
    <lineage>
        <taxon>Bacteria</taxon>
        <taxon>Bacillati</taxon>
        <taxon>Actinomycetota</taxon>
        <taxon>Actinomycetes</taxon>
        <taxon>Micrococcales</taxon>
        <taxon>Jonesiaceae</taxon>
        <taxon>Flavimobilis</taxon>
    </lineage>
</organism>
<accession>A0ABR9DQ76</accession>
<dbReference type="Gene3D" id="1.10.357.10">
    <property type="entry name" value="Tetracycline Repressor, domain 2"/>
    <property type="match status" value="1"/>
</dbReference>